<gene>
    <name evidence="2" type="ORF">ATJ93_1018</name>
</gene>
<keyword evidence="3" id="KW-1185">Reference proteome</keyword>
<dbReference type="AlphaFoldDB" id="A0A3R7GLJ3"/>
<feature type="transmembrane region" description="Helical" evidence="1">
    <location>
        <begin position="36"/>
        <end position="55"/>
    </location>
</feature>
<proteinExistence type="predicted"/>
<dbReference type="EMBL" id="RAPO01000001">
    <property type="protein sequence ID" value="RKD98018.1"/>
    <property type="molecule type" value="Genomic_DNA"/>
</dbReference>
<reference evidence="2 3" key="1">
    <citation type="submission" date="2018-09" db="EMBL/GenBank/DDBJ databases">
        <title>Genomic Encyclopedia of Archaeal and Bacterial Type Strains, Phase II (KMG-II): from individual species to whole genera.</title>
        <authorList>
            <person name="Goeker M."/>
        </authorList>
    </citation>
    <scope>NUCLEOTIDE SEQUENCE [LARGE SCALE GENOMIC DNA]</scope>
    <source>
        <strain evidence="2 3">DSM 13151</strain>
    </source>
</reference>
<organism evidence="2 3">
    <name type="scientific">Halopiger aswanensis</name>
    <dbReference type="NCBI Taxonomy" id="148449"/>
    <lineage>
        <taxon>Archaea</taxon>
        <taxon>Methanobacteriati</taxon>
        <taxon>Methanobacteriota</taxon>
        <taxon>Stenosarchaea group</taxon>
        <taxon>Halobacteria</taxon>
        <taxon>Halobacteriales</taxon>
        <taxon>Natrialbaceae</taxon>
        <taxon>Halopiger</taxon>
    </lineage>
</organism>
<evidence type="ECO:0000256" key="1">
    <source>
        <dbReference type="SAM" id="Phobius"/>
    </source>
</evidence>
<evidence type="ECO:0000313" key="2">
    <source>
        <dbReference type="EMBL" id="RKD98018.1"/>
    </source>
</evidence>
<sequence>MTTIDTDSIAELVPLVIGVALVGIAVYNYLRGTYGAAFVTGIGAMVTLALAMLSAR</sequence>
<accession>A0A3R7GLJ3</accession>
<keyword evidence="1" id="KW-1133">Transmembrane helix</keyword>
<dbReference type="Proteomes" id="UP000283805">
    <property type="component" value="Unassembled WGS sequence"/>
</dbReference>
<dbReference type="RefSeq" id="WP_170155517.1">
    <property type="nucleotide sequence ID" value="NZ_RAPO01000001.1"/>
</dbReference>
<name>A0A3R7GLJ3_9EURY</name>
<protein>
    <submittedName>
        <fullName evidence="2">Uncharacterized protein</fullName>
    </submittedName>
</protein>
<feature type="transmembrane region" description="Helical" evidence="1">
    <location>
        <begin position="12"/>
        <end position="30"/>
    </location>
</feature>
<keyword evidence="1" id="KW-0812">Transmembrane</keyword>
<comment type="caution">
    <text evidence="2">The sequence shown here is derived from an EMBL/GenBank/DDBJ whole genome shotgun (WGS) entry which is preliminary data.</text>
</comment>
<keyword evidence="1" id="KW-0472">Membrane</keyword>
<evidence type="ECO:0000313" key="3">
    <source>
        <dbReference type="Proteomes" id="UP000283805"/>
    </source>
</evidence>